<dbReference type="AlphaFoldDB" id="A0A7W6DIY3"/>
<protein>
    <submittedName>
        <fullName evidence="1">Uncharacterized protein</fullName>
    </submittedName>
</protein>
<name>A0A7W6DIY3_9SPHN</name>
<organism evidence="1 2">
    <name type="scientific">Sphingobium fontiphilum</name>
    <dbReference type="NCBI Taxonomy" id="944425"/>
    <lineage>
        <taxon>Bacteria</taxon>
        <taxon>Pseudomonadati</taxon>
        <taxon>Pseudomonadota</taxon>
        <taxon>Alphaproteobacteria</taxon>
        <taxon>Sphingomonadales</taxon>
        <taxon>Sphingomonadaceae</taxon>
        <taxon>Sphingobium</taxon>
    </lineage>
</organism>
<sequence length="48" mass="4845">MDGSEALGLGVCRSAAMGAVFMIGDGLFGLLQQGCGSPHPVRRAIISP</sequence>
<comment type="caution">
    <text evidence="1">The sequence shown here is derived from an EMBL/GenBank/DDBJ whole genome shotgun (WGS) entry which is preliminary data.</text>
</comment>
<keyword evidence="2" id="KW-1185">Reference proteome</keyword>
<accession>A0A7W6DIY3</accession>
<proteinExistence type="predicted"/>
<gene>
    <name evidence="1" type="ORF">GGR44_001840</name>
</gene>
<evidence type="ECO:0000313" key="1">
    <source>
        <dbReference type="EMBL" id="MBB3982181.1"/>
    </source>
</evidence>
<dbReference type="Proteomes" id="UP000552757">
    <property type="component" value="Unassembled WGS sequence"/>
</dbReference>
<dbReference type="RefSeq" id="WP_183955227.1">
    <property type="nucleotide sequence ID" value="NZ_JACIEB010000003.1"/>
</dbReference>
<evidence type="ECO:0000313" key="2">
    <source>
        <dbReference type="Proteomes" id="UP000552757"/>
    </source>
</evidence>
<dbReference type="EMBL" id="JACIEB010000003">
    <property type="protein sequence ID" value="MBB3982181.1"/>
    <property type="molecule type" value="Genomic_DNA"/>
</dbReference>
<reference evidence="1 2" key="1">
    <citation type="submission" date="2020-08" db="EMBL/GenBank/DDBJ databases">
        <title>Genomic Encyclopedia of Type Strains, Phase IV (KMG-IV): sequencing the most valuable type-strain genomes for metagenomic binning, comparative biology and taxonomic classification.</title>
        <authorList>
            <person name="Goeker M."/>
        </authorList>
    </citation>
    <scope>NUCLEOTIDE SEQUENCE [LARGE SCALE GENOMIC DNA]</scope>
    <source>
        <strain evidence="1 2">DSM 29348</strain>
    </source>
</reference>